<protein>
    <submittedName>
        <fullName evidence="1">Uncharacterized protein</fullName>
    </submittedName>
</protein>
<evidence type="ECO:0000313" key="1">
    <source>
        <dbReference type="EMBL" id="CDG40716.1"/>
    </source>
</evidence>
<comment type="caution">
    <text evidence="1">The sequence shown here is derived from an EMBL/GenBank/DDBJ whole genome shotgun (WGS) entry which is preliminary data.</text>
</comment>
<evidence type="ECO:0000313" key="2">
    <source>
        <dbReference type="Proteomes" id="UP000027583"/>
    </source>
</evidence>
<reference evidence="1 2" key="2">
    <citation type="journal article" date="2014" name="PLoS ONE">
        <title>Evolution of mitochondria reconstructed from the energy metabolism of living bacteria.</title>
        <authorList>
            <person name="Degli Esposti M."/>
            <person name="Chouaia B."/>
            <person name="Comandatore F."/>
            <person name="Crotti E."/>
            <person name="Sassera D."/>
            <person name="Lievens P.M."/>
            <person name="Daffonchio D."/>
            <person name="Bandi C."/>
        </authorList>
    </citation>
    <scope>NUCLEOTIDE SEQUENCE [LARGE SCALE GENOMIC DNA]</scope>
    <source>
        <strain evidence="1 2">SF2.1</strain>
    </source>
</reference>
<proteinExistence type="predicted"/>
<gene>
    <name evidence="1" type="ORF">ASAP_2671</name>
</gene>
<reference evidence="1 2" key="1">
    <citation type="journal article" date="2014" name="Genome Biol. Evol.">
        <title>Acetic acid bacteria genomes reveal functional traits for adaptation to life in insect guts.</title>
        <authorList>
            <person name="Chouaia B."/>
            <person name="Gaiarsa S."/>
            <person name="Crotti E."/>
            <person name="Comandatore F."/>
            <person name="Degli Esposti M."/>
            <person name="Ricci I."/>
            <person name="Alma A."/>
            <person name="Favia G."/>
            <person name="Bandi C."/>
            <person name="Daffonchio D."/>
        </authorList>
    </citation>
    <scope>NUCLEOTIDE SEQUENCE [LARGE SCALE GENOMIC DNA]</scope>
    <source>
        <strain evidence="1 2">SF2.1</strain>
    </source>
</reference>
<dbReference type="Proteomes" id="UP000027583">
    <property type="component" value="Unassembled WGS sequence"/>
</dbReference>
<accession>A0A060QLG2</accession>
<organism evidence="1 2">
    <name type="scientific">Asaia bogorensis</name>
    <dbReference type="NCBI Taxonomy" id="91915"/>
    <lineage>
        <taxon>Bacteria</taxon>
        <taxon>Pseudomonadati</taxon>
        <taxon>Pseudomonadota</taxon>
        <taxon>Alphaproteobacteria</taxon>
        <taxon>Acetobacterales</taxon>
        <taxon>Acetobacteraceae</taxon>
        <taxon>Asaia</taxon>
    </lineage>
</organism>
<dbReference type="EMBL" id="CBLX010000023">
    <property type="protein sequence ID" value="CDG40716.1"/>
    <property type="molecule type" value="Genomic_DNA"/>
</dbReference>
<name>A0A060QLG2_9PROT</name>
<sequence>MAVCRGTLRPMAPAAMALRQQAGKIGGAGRKISDHSV</sequence>
<dbReference type="AlphaFoldDB" id="A0A060QLG2"/>